<feature type="domain" description="Methyltransferase" evidence="1">
    <location>
        <begin position="57"/>
        <end position="147"/>
    </location>
</feature>
<gene>
    <name evidence="2" type="ORF">CGZ91_12795</name>
</gene>
<dbReference type="EMBL" id="NMVJ01000010">
    <property type="protein sequence ID" value="OYN89129.1"/>
    <property type="molecule type" value="Genomic_DNA"/>
</dbReference>
<dbReference type="PANTHER" id="PTHR43460:SF1">
    <property type="entry name" value="METHYLTRANSFERASE TYPE 11 DOMAIN-CONTAINING PROTEIN"/>
    <property type="match status" value="1"/>
</dbReference>
<dbReference type="GO" id="GO:0008168">
    <property type="term" value="F:methyltransferase activity"/>
    <property type="evidence" value="ECO:0007669"/>
    <property type="project" value="UniProtKB-KW"/>
</dbReference>
<dbReference type="Pfam" id="PF13649">
    <property type="entry name" value="Methyltransf_25"/>
    <property type="match status" value="1"/>
</dbReference>
<dbReference type="SUPFAM" id="SSF53335">
    <property type="entry name" value="S-adenosyl-L-methionine-dependent methyltransferases"/>
    <property type="match status" value="1"/>
</dbReference>
<keyword evidence="2" id="KW-0808">Transferase</keyword>
<reference evidence="2 3" key="1">
    <citation type="submission" date="2017-07" db="EMBL/GenBank/DDBJ databases">
        <title>Draft whole genome sequences of clinical Proprionibacteriaceae strains.</title>
        <authorList>
            <person name="Bernier A.-M."/>
            <person name="Bernard K."/>
            <person name="Domingo M.-C."/>
        </authorList>
    </citation>
    <scope>NUCLEOTIDE SEQUENCE [LARGE SCALE GENOMIC DNA]</scope>
    <source>
        <strain evidence="2 3">NML 150081</strain>
    </source>
</reference>
<dbReference type="Gene3D" id="3.40.50.150">
    <property type="entry name" value="Vaccinia Virus protein VP39"/>
    <property type="match status" value="1"/>
</dbReference>
<comment type="caution">
    <text evidence="2">The sequence shown here is derived from an EMBL/GenBank/DDBJ whole genome shotgun (WGS) entry which is preliminary data.</text>
</comment>
<sequence>MSGRTDEALVATLREAYARSTMVGWDFARLGDRLTSDDPWWDFEADCRSAMAQARRILDMGTGGGERLMRLLDQIDADDRQVVATEGWEPNLGVARDTLAARGVQVAWYDAEQGEPMPFPDGHFDLVMSRHEAIDAGEIARVLAPGGRFLTQQVDGRDAEEIHSWFDEPVVYPKVTSRHFATDLAAAGLRVEVTDDWRGTMEFADAEALVTYLALVPWDAPNFTVDAHAERLVSLAANPPIRVTQRRFRVYASQLGLGGEPPAKG</sequence>
<dbReference type="InterPro" id="IPR041698">
    <property type="entry name" value="Methyltransf_25"/>
</dbReference>
<dbReference type="GO" id="GO:0032259">
    <property type="term" value="P:methylation"/>
    <property type="evidence" value="ECO:0007669"/>
    <property type="project" value="UniProtKB-KW"/>
</dbReference>
<accession>A0A255EC52</accession>
<evidence type="ECO:0000259" key="1">
    <source>
        <dbReference type="Pfam" id="PF13649"/>
    </source>
</evidence>
<dbReference type="OrthoDB" id="9795864at2"/>
<evidence type="ECO:0000313" key="3">
    <source>
        <dbReference type="Proteomes" id="UP000216300"/>
    </source>
</evidence>
<evidence type="ECO:0000313" key="2">
    <source>
        <dbReference type="EMBL" id="OYN89129.1"/>
    </source>
</evidence>
<proteinExistence type="predicted"/>
<dbReference type="PANTHER" id="PTHR43460">
    <property type="entry name" value="METHYLTRANSFERASE"/>
    <property type="match status" value="1"/>
</dbReference>
<dbReference type="InterPro" id="IPR029063">
    <property type="entry name" value="SAM-dependent_MTases_sf"/>
</dbReference>
<keyword evidence="2" id="KW-0489">Methyltransferase</keyword>
<dbReference type="RefSeq" id="WP_094455706.1">
    <property type="nucleotide sequence ID" value="NZ_NMVJ01000010.1"/>
</dbReference>
<organism evidence="2 3">
    <name type="scientific">Parenemella sanctibonifatiensis</name>
    <dbReference type="NCBI Taxonomy" id="2016505"/>
    <lineage>
        <taxon>Bacteria</taxon>
        <taxon>Bacillati</taxon>
        <taxon>Actinomycetota</taxon>
        <taxon>Actinomycetes</taxon>
        <taxon>Propionibacteriales</taxon>
        <taxon>Propionibacteriaceae</taxon>
        <taxon>Parenemella</taxon>
    </lineage>
</organism>
<dbReference type="InterPro" id="IPR052939">
    <property type="entry name" value="23S_rRNA_MeTrnsfrase_RlmA"/>
</dbReference>
<keyword evidence="3" id="KW-1185">Reference proteome</keyword>
<protein>
    <submittedName>
        <fullName evidence="2">SAM-dependent methyltransferase</fullName>
    </submittedName>
</protein>
<dbReference type="AlphaFoldDB" id="A0A255EC52"/>
<dbReference type="Proteomes" id="UP000216300">
    <property type="component" value="Unassembled WGS sequence"/>
</dbReference>
<dbReference type="CDD" id="cd02440">
    <property type="entry name" value="AdoMet_MTases"/>
    <property type="match status" value="1"/>
</dbReference>
<name>A0A255EC52_9ACTN</name>